<accession>A0AAD5M426</accession>
<evidence type="ECO:0008006" key="6">
    <source>
        <dbReference type="Google" id="ProtNLM"/>
    </source>
</evidence>
<dbReference type="AlphaFoldDB" id="A0AAD5M426"/>
<evidence type="ECO:0000313" key="4">
    <source>
        <dbReference type="EMBL" id="KAJ0403570.1"/>
    </source>
</evidence>
<feature type="compositionally biased region" description="Basic and acidic residues" evidence="1">
    <location>
        <begin position="79"/>
        <end position="90"/>
    </location>
</feature>
<keyword evidence="5" id="KW-1185">Reference proteome</keyword>
<feature type="compositionally biased region" description="Basic and acidic residues" evidence="1">
    <location>
        <begin position="100"/>
        <end position="114"/>
    </location>
</feature>
<feature type="region of interest" description="Disordered" evidence="1">
    <location>
        <begin position="232"/>
        <end position="266"/>
    </location>
</feature>
<feature type="chain" id="PRO_5042091706" description="Transmembrane protein" evidence="3">
    <location>
        <begin position="25"/>
        <end position="266"/>
    </location>
</feature>
<organism evidence="4 5">
    <name type="scientific">Pythium insidiosum</name>
    <name type="common">Pythiosis disease agent</name>
    <dbReference type="NCBI Taxonomy" id="114742"/>
    <lineage>
        <taxon>Eukaryota</taxon>
        <taxon>Sar</taxon>
        <taxon>Stramenopiles</taxon>
        <taxon>Oomycota</taxon>
        <taxon>Peronosporomycetes</taxon>
        <taxon>Pythiales</taxon>
        <taxon>Pythiaceae</taxon>
        <taxon>Pythium</taxon>
    </lineage>
</organism>
<evidence type="ECO:0000256" key="1">
    <source>
        <dbReference type="SAM" id="MobiDB-lite"/>
    </source>
</evidence>
<evidence type="ECO:0000256" key="3">
    <source>
        <dbReference type="SAM" id="SignalP"/>
    </source>
</evidence>
<proteinExistence type="predicted"/>
<keyword evidence="2" id="KW-0472">Membrane</keyword>
<comment type="caution">
    <text evidence="4">The sequence shown here is derived from an EMBL/GenBank/DDBJ whole genome shotgun (WGS) entry which is preliminary data.</text>
</comment>
<gene>
    <name evidence="4" type="ORF">P43SY_009018</name>
</gene>
<keyword evidence="2" id="KW-0812">Transmembrane</keyword>
<evidence type="ECO:0000256" key="2">
    <source>
        <dbReference type="SAM" id="Phobius"/>
    </source>
</evidence>
<feature type="region of interest" description="Disordered" evidence="1">
    <location>
        <begin position="77"/>
        <end position="129"/>
    </location>
</feature>
<keyword evidence="2" id="KW-1133">Transmembrane helix</keyword>
<dbReference type="EMBL" id="JAKCXM010000079">
    <property type="protein sequence ID" value="KAJ0403570.1"/>
    <property type="molecule type" value="Genomic_DNA"/>
</dbReference>
<dbReference type="Proteomes" id="UP001209570">
    <property type="component" value="Unassembled WGS sequence"/>
</dbReference>
<protein>
    <recommendedName>
        <fullName evidence="6">Transmembrane protein</fullName>
    </recommendedName>
</protein>
<keyword evidence="3" id="KW-0732">Signal</keyword>
<feature type="signal peptide" evidence="3">
    <location>
        <begin position="1"/>
        <end position="24"/>
    </location>
</feature>
<name>A0AAD5M426_PYTIN</name>
<feature type="transmembrane region" description="Helical" evidence="2">
    <location>
        <begin position="181"/>
        <end position="202"/>
    </location>
</feature>
<evidence type="ECO:0000313" key="5">
    <source>
        <dbReference type="Proteomes" id="UP001209570"/>
    </source>
</evidence>
<reference evidence="4" key="1">
    <citation type="submission" date="2021-12" db="EMBL/GenBank/DDBJ databases">
        <title>Prjna785345.</title>
        <authorList>
            <person name="Rujirawat T."/>
            <person name="Krajaejun T."/>
        </authorList>
    </citation>
    <scope>NUCLEOTIDE SEQUENCE</scope>
    <source>
        <strain evidence="4">Pi057C3</strain>
    </source>
</reference>
<sequence>MKLSTVLMAAALVFSASLVEDAAAFRPLRDGTSLIRPHSPTAHSFKALLARWVPSNEARSKRDSHVLADALSATRQGWSKRDGNGHDDHGRHHHRPLILRHRDETPPSDDKPIETQEPEPGVPLDPDAEEGDLIETEPVVVPQNYTTADALEEAARNAGPAIFSELSSDASQFGVGGAQTLVVIAAVAGAVAIVFGVLIALVGALRPSQVVLDDCRSDAVETGSVQILPRILEESEDPEETAEQAQERAQEEQEGTFLNGNGPVPV</sequence>